<accession>A6UUF5</accession>
<keyword evidence="1" id="KW-0812">Transmembrane</keyword>
<dbReference type="AlphaFoldDB" id="A6UUF5"/>
<proteinExistence type="predicted"/>
<organism evidence="2 3">
    <name type="scientific">Methanococcus aeolicus (strain ATCC BAA-1280 / DSM 17508 / OCM 812 / Nankai-3)</name>
    <dbReference type="NCBI Taxonomy" id="419665"/>
    <lineage>
        <taxon>Archaea</taxon>
        <taxon>Methanobacteriati</taxon>
        <taxon>Methanobacteriota</taxon>
        <taxon>Methanomada group</taxon>
        <taxon>Methanococci</taxon>
        <taxon>Methanococcales</taxon>
        <taxon>Methanococcaceae</taxon>
        <taxon>Methanococcus</taxon>
    </lineage>
</organism>
<dbReference type="KEGG" id="mae:Maeo_0542"/>
<evidence type="ECO:0000313" key="3">
    <source>
        <dbReference type="Proteomes" id="UP000001106"/>
    </source>
</evidence>
<reference evidence="2" key="1">
    <citation type="submission" date="2007-06" db="EMBL/GenBank/DDBJ databases">
        <title>Complete sequence of Methanococcus aeolicus Nankai-3.</title>
        <authorList>
            <consortium name="US DOE Joint Genome Institute"/>
            <person name="Copeland A."/>
            <person name="Lucas S."/>
            <person name="Lapidus A."/>
            <person name="Barry K."/>
            <person name="Glavina del Rio T."/>
            <person name="Dalin E."/>
            <person name="Tice H."/>
            <person name="Pitluck S."/>
            <person name="Chain P."/>
            <person name="Malfatti S."/>
            <person name="Shin M."/>
            <person name="Vergez L."/>
            <person name="Schmutz J."/>
            <person name="Larimer F."/>
            <person name="Land M."/>
            <person name="Hauser L."/>
            <person name="Kyrpides N."/>
            <person name="Lykidis A."/>
            <person name="Sieprawska-Lupa M."/>
            <person name="Whitman W.B."/>
            <person name="Richardson P."/>
        </authorList>
    </citation>
    <scope>NUCLEOTIDE SEQUENCE [LARGE SCALE GENOMIC DNA]</scope>
    <source>
        <strain evidence="2">Nankai-3</strain>
    </source>
</reference>
<sequence>MNGKNILLSISILINIVLIIIIASSIYFVWSSINDPRNAIPFEDMMEEQNLIQIVNYKLIFENNGDKGNNNNNNHNNAYIEVIGKNIGNISGNCVIYAKLYDSDGYVIGSFKEKFDNINPGETFKAKIKCPSNYVDSVSTVNLSVKCYKDTLFYNENGNHGVPVKIRYNILKHNNSQIIEVIGENTNNKSVDGYVFIKYYDKNNTLIGQNMVHLYNIEPNETFKFKTNNNDWVYNNYTISKCKLFPIFGIDYYPMISHQNDTKIISQKLMSDNGRPYVELIGENIADDNTQIYIKVNFYNENNTLIGYGVKNLENINNGEKFKVKIYYYGISNYPHQRYYGDKYVQNDENNNGYLSILGYFDEVSKYNITIN</sequence>
<dbReference type="eggNOG" id="ENOG502N561">
    <property type="taxonomic scope" value="Archaea"/>
</dbReference>
<dbReference type="Proteomes" id="UP000001106">
    <property type="component" value="Chromosome"/>
</dbReference>
<keyword evidence="1" id="KW-1133">Transmembrane helix</keyword>
<dbReference type="OrthoDB" id="373104at2157"/>
<dbReference type="HOGENOM" id="CLU_743167_0_0_2"/>
<name>A6UUF5_META3</name>
<dbReference type="GeneID" id="5327391"/>
<gene>
    <name evidence="2" type="ordered locus">Maeo_0542</name>
</gene>
<keyword evidence="3" id="KW-1185">Reference proteome</keyword>
<feature type="transmembrane region" description="Helical" evidence="1">
    <location>
        <begin position="7"/>
        <end position="30"/>
    </location>
</feature>
<evidence type="ECO:0000313" key="2">
    <source>
        <dbReference type="EMBL" id="ABR56127.1"/>
    </source>
</evidence>
<evidence type="ECO:0000256" key="1">
    <source>
        <dbReference type="SAM" id="Phobius"/>
    </source>
</evidence>
<dbReference type="RefSeq" id="WP_011973259.1">
    <property type="nucleotide sequence ID" value="NC_009635.1"/>
</dbReference>
<protein>
    <submittedName>
        <fullName evidence="2">Uncharacterized protein</fullName>
    </submittedName>
</protein>
<dbReference type="EMBL" id="CP000743">
    <property type="protein sequence ID" value="ABR56127.1"/>
    <property type="molecule type" value="Genomic_DNA"/>
</dbReference>
<keyword evidence="1" id="KW-0472">Membrane</keyword>